<protein>
    <submittedName>
        <fullName evidence="1">Uncharacterized protein</fullName>
    </submittedName>
</protein>
<sequence length="147" mass="16601">MIPTYRADNLSSPSIAFPLRLQQGLLQKTDERETYLMLVGIMARTPRGSWAGHPLFGFQEFFPEIAREGLSEESRERMAAATAEQINSVLLELGLTRYRVDSLVLDPLQKSMQQSDDARWTTRATEGRGVTLLLREHSSDRTVGYAL</sequence>
<comment type="caution">
    <text evidence="1">The sequence shown here is derived from an EMBL/GenBank/DDBJ whole genome shotgun (WGS) entry which is preliminary data.</text>
</comment>
<dbReference type="EMBL" id="SHKW01000001">
    <property type="protein sequence ID" value="RZU40310.1"/>
    <property type="molecule type" value="Genomic_DNA"/>
</dbReference>
<evidence type="ECO:0000313" key="2">
    <source>
        <dbReference type="Proteomes" id="UP000292958"/>
    </source>
</evidence>
<accession>A0A4Q7YS01</accession>
<reference evidence="1 2" key="1">
    <citation type="submission" date="2019-02" db="EMBL/GenBank/DDBJ databases">
        <title>Genomic Encyclopedia of Archaeal and Bacterial Type Strains, Phase II (KMG-II): from individual species to whole genera.</title>
        <authorList>
            <person name="Goeker M."/>
        </authorList>
    </citation>
    <scope>NUCLEOTIDE SEQUENCE [LARGE SCALE GENOMIC DNA]</scope>
    <source>
        <strain evidence="1 2">DSM 18101</strain>
    </source>
</reference>
<dbReference type="AlphaFoldDB" id="A0A4Q7YS01"/>
<gene>
    <name evidence="1" type="ORF">BDD14_1756</name>
</gene>
<dbReference type="OrthoDB" id="118643at2"/>
<name>A0A4Q7YS01_9BACT</name>
<keyword evidence="2" id="KW-1185">Reference proteome</keyword>
<evidence type="ECO:0000313" key="1">
    <source>
        <dbReference type="EMBL" id="RZU40310.1"/>
    </source>
</evidence>
<organism evidence="1 2">
    <name type="scientific">Edaphobacter modestus</name>
    <dbReference type="NCBI Taxonomy" id="388466"/>
    <lineage>
        <taxon>Bacteria</taxon>
        <taxon>Pseudomonadati</taxon>
        <taxon>Acidobacteriota</taxon>
        <taxon>Terriglobia</taxon>
        <taxon>Terriglobales</taxon>
        <taxon>Acidobacteriaceae</taxon>
        <taxon>Edaphobacter</taxon>
    </lineage>
</organism>
<proteinExistence type="predicted"/>
<dbReference type="Proteomes" id="UP000292958">
    <property type="component" value="Unassembled WGS sequence"/>
</dbReference>
<dbReference type="RefSeq" id="WP_130418391.1">
    <property type="nucleotide sequence ID" value="NZ_SHKW01000001.1"/>
</dbReference>